<gene>
    <name evidence="2" type="ORF">CCAP1982_LOCUS880</name>
</gene>
<feature type="region of interest" description="Disordered" evidence="1">
    <location>
        <begin position="43"/>
        <end position="88"/>
    </location>
</feature>
<reference evidence="2" key="1">
    <citation type="submission" date="2020-11" db="EMBL/GenBank/DDBJ databases">
        <authorList>
            <person name="Whitehead M."/>
        </authorList>
    </citation>
    <scope>NUCLEOTIDE SEQUENCE</scope>
    <source>
        <strain evidence="2">EGII</strain>
    </source>
</reference>
<dbReference type="EMBL" id="CAJHJT010000001">
    <property type="protein sequence ID" value="CAD6991994.1"/>
    <property type="molecule type" value="Genomic_DNA"/>
</dbReference>
<proteinExistence type="predicted"/>
<comment type="caution">
    <text evidence="2">The sequence shown here is derived from an EMBL/GenBank/DDBJ whole genome shotgun (WGS) entry which is preliminary data.</text>
</comment>
<name>A0A811TYR1_CERCA</name>
<evidence type="ECO:0000313" key="2">
    <source>
        <dbReference type="EMBL" id="CAD6991994.1"/>
    </source>
</evidence>
<accession>A0A811TYR1</accession>
<sequence>MTTTEKEQKLGEWQRQWRILAETINAGWCAARRNSCHLKVNDSPDSTLNSGKGAVQLGEQETSNKMSGSTSEAMLNAQKGNELSKRVESASDAACKHTYAYLHIEEANMRA</sequence>
<feature type="compositionally biased region" description="Polar residues" evidence="1">
    <location>
        <begin position="59"/>
        <end position="81"/>
    </location>
</feature>
<keyword evidence="3" id="KW-1185">Reference proteome</keyword>
<organism evidence="2 3">
    <name type="scientific">Ceratitis capitata</name>
    <name type="common">Mediterranean fruit fly</name>
    <name type="synonym">Tephritis capitata</name>
    <dbReference type="NCBI Taxonomy" id="7213"/>
    <lineage>
        <taxon>Eukaryota</taxon>
        <taxon>Metazoa</taxon>
        <taxon>Ecdysozoa</taxon>
        <taxon>Arthropoda</taxon>
        <taxon>Hexapoda</taxon>
        <taxon>Insecta</taxon>
        <taxon>Pterygota</taxon>
        <taxon>Neoptera</taxon>
        <taxon>Endopterygota</taxon>
        <taxon>Diptera</taxon>
        <taxon>Brachycera</taxon>
        <taxon>Muscomorpha</taxon>
        <taxon>Tephritoidea</taxon>
        <taxon>Tephritidae</taxon>
        <taxon>Ceratitis</taxon>
        <taxon>Ceratitis</taxon>
    </lineage>
</organism>
<evidence type="ECO:0000256" key="1">
    <source>
        <dbReference type="SAM" id="MobiDB-lite"/>
    </source>
</evidence>
<evidence type="ECO:0000313" key="3">
    <source>
        <dbReference type="Proteomes" id="UP000606786"/>
    </source>
</evidence>
<dbReference type="Proteomes" id="UP000606786">
    <property type="component" value="Unassembled WGS sequence"/>
</dbReference>
<dbReference type="AlphaFoldDB" id="A0A811TYR1"/>
<protein>
    <submittedName>
        <fullName evidence="2">(Mediterranean fruit fly) hypothetical protein</fullName>
    </submittedName>
</protein>